<dbReference type="InterPro" id="IPR000525">
    <property type="entry name" value="Initiator_Rep_WH1"/>
</dbReference>
<dbReference type="Pfam" id="PF21205">
    <property type="entry name" value="Rep3_C"/>
    <property type="match status" value="1"/>
</dbReference>
<dbReference type="AlphaFoldDB" id="A0A6S6U600"/>
<dbReference type="InterPro" id="IPR036390">
    <property type="entry name" value="WH_DNA-bd_sf"/>
</dbReference>
<gene>
    <name evidence="3" type="ORF">HELGO_WM24923</name>
</gene>
<sequence>MLGMNTNEIIIDKHSSSIQISNKISALQRKSYNYMLKVAKNEFKTNPALRKFTITADELLVFFGFGGKNHNYIEEELSKLRKIDVKYNILNKDKKRERWGSFALIAGYEYNHGIITYSFPHQIEEMMLDSKMFAKINLVTIKGLKSKYSLALYELAEDYINVQIPKMSMEDFRELMGLEEHQYYKFSMLRKRVIDVAINEINSSENISFSISCEFKTKAKKITHIKFIIHKKENTEQTGEKQKNFYRWKNLIVQKYKEQPLCNNLTELGYLKWTLFFIDKNGFIGREIEGKKTILEKEEAFKLWEFLFENPKKLEIVPLTQLDILRKDFRGKKIEQITTTALGGRMIAILELKEFKEENERFVIEIAQEDGNLFWTQKSFSFEEILEMEFI</sequence>
<proteinExistence type="inferred from homology"/>
<evidence type="ECO:0000256" key="1">
    <source>
        <dbReference type="ARBA" id="ARBA00038283"/>
    </source>
</evidence>
<protein>
    <submittedName>
        <fullName evidence="3">Protein involved in initiation of plasmid replication</fullName>
    </submittedName>
</protein>
<dbReference type="GO" id="GO:0003887">
    <property type="term" value="F:DNA-directed DNA polymerase activity"/>
    <property type="evidence" value="ECO:0007669"/>
    <property type="project" value="InterPro"/>
</dbReference>
<accession>A0A6S6U600</accession>
<comment type="similarity">
    <text evidence="1">Belongs to the initiator RepB protein family.</text>
</comment>
<dbReference type="InterPro" id="IPR036388">
    <property type="entry name" value="WH-like_DNA-bd_sf"/>
</dbReference>
<evidence type="ECO:0000259" key="2">
    <source>
        <dbReference type="Pfam" id="PF01051"/>
    </source>
</evidence>
<dbReference type="Gene3D" id="1.10.10.10">
    <property type="entry name" value="Winged helix-like DNA-binding domain superfamily/Winged helix DNA-binding domain"/>
    <property type="match status" value="2"/>
</dbReference>
<reference evidence="3" key="1">
    <citation type="submission" date="2020-01" db="EMBL/GenBank/DDBJ databases">
        <authorList>
            <person name="Meier V. D."/>
            <person name="Meier V D."/>
        </authorList>
    </citation>
    <scope>NUCLEOTIDE SEQUENCE</scope>
    <source>
        <strain evidence="3">HLG_WM_MAG_02</strain>
    </source>
</reference>
<name>A0A6S6U600_9BACT</name>
<dbReference type="GO" id="GO:0006270">
    <property type="term" value="P:DNA replication initiation"/>
    <property type="evidence" value="ECO:0007669"/>
    <property type="project" value="InterPro"/>
</dbReference>
<evidence type="ECO:0000313" key="3">
    <source>
        <dbReference type="EMBL" id="CAA6825697.1"/>
    </source>
</evidence>
<dbReference type="SUPFAM" id="SSF46785">
    <property type="entry name" value="Winged helix' DNA-binding domain"/>
    <property type="match status" value="1"/>
</dbReference>
<dbReference type="EMBL" id="CACVAZ010000197">
    <property type="protein sequence ID" value="CAA6825697.1"/>
    <property type="molecule type" value="Genomic_DNA"/>
</dbReference>
<organism evidence="3">
    <name type="scientific">uncultured Sulfurovum sp</name>
    <dbReference type="NCBI Taxonomy" id="269237"/>
    <lineage>
        <taxon>Bacteria</taxon>
        <taxon>Pseudomonadati</taxon>
        <taxon>Campylobacterota</taxon>
        <taxon>Epsilonproteobacteria</taxon>
        <taxon>Campylobacterales</taxon>
        <taxon>Sulfurovaceae</taxon>
        <taxon>Sulfurovum</taxon>
        <taxon>environmental samples</taxon>
    </lineage>
</organism>
<feature type="domain" description="Initiator Rep protein WH1" evidence="2">
    <location>
        <begin position="11"/>
        <end position="156"/>
    </location>
</feature>
<dbReference type="Pfam" id="PF01051">
    <property type="entry name" value="Rep3_N"/>
    <property type="match status" value="1"/>
</dbReference>